<dbReference type="OMA" id="YHGVYGS"/>
<evidence type="ECO:0000259" key="9">
    <source>
        <dbReference type="Pfam" id="PF08240"/>
    </source>
</evidence>
<dbReference type="PANTHER" id="PTHR42813:SF3">
    <property type="entry name" value="GLUTATHIONE-INDEPENDENT FORMALDEHYDE DEHYDROGENASE"/>
    <property type="match status" value="1"/>
</dbReference>
<dbReference type="InterPro" id="IPR002328">
    <property type="entry name" value="ADH_Zn_CS"/>
</dbReference>
<evidence type="ECO:0000256" key="6">
    <source>
        <dbReference type="ARBA" id="ARBA00023027"/>
    </source>
</evidence>
<dbReference type="CDD" id="cd08282">
    <property type="entry name" value="PFDH_like"/>
    <property type="match status" value="1"/>
</dbReference>
<dbReference type="HOGENOM" id="CLU_026673_11_3_1"/>
<dbReference type="RefSeq" id="XP_007831391.1">
    <property type="nucleotide sequence ID" value="XM_007833200.1"/>
</dbReference>
<dbReference type="PANTHER" id="PTHR42813">
    <property type="entry name" value="ZINC-TYPE ALCOHOL DEHYDROGENASE-LIKE"/>
    <property type="match status" value="1"/>
</dbReference>
<dbReference type="Pfam" id="PF00107">
    <property type="entry name" value="ADH_zinc_N"/>
    <property type="match status" value="1"/>
</dbReference>
<evidence type="ECO:0000256" key="3">
    <source>
        <dbReference type="ARBA" id="ARBA00022723"/>
    </source>
</evidence>
<keyword evidence="11" id="KW-1185">Reference proteome</keyword>
<accession>W3X9G9</accession>
<gene>
    <name evidence="10" type="ORF">PFICI_04619</name>
</gene>
<dbReference type="GeneID" id="19269632"/>
<dbReference type="InterPro" id="IPR036291">
    <property type="entry name" value="NAD(P)-bd_dom_sf"/>
</dbReference>
<proteinExistence type="inferred from homology"/>
<dbReference type="InParanoid" id="W3X9G9"/>
<dbReference type="PROSITE" id="PS00059">
    <property type="entry name" value="ADH_ZINC"/>
    <property type="match status" value="1"/>
</dbReference>
<dbReference type="InterPro" id="IPR011032">
    <property type="entry name" value="GroES-like_sf"/>
</dbReference>
<feature type="domain" description="Alcohol dehydrogenase-like N-terminal" evidence="9">
    <location>
        <begin position="40"/>
        <end position="142"/>
    </location>
</feature>
<keyword evidence="5" id="KW-0560">Oxidoreductase</keyword>
<dbReference type="eggNOG" id="KOG0024">
    <property type="taxonomic scope" value="Eukaryota"/>
</dbReference>
<dbReference type="STRING" id="1229662.W3X9G9"/>
<evidence type="ECO:0000259" key="8">
    <source>
        <dbReference type="Pfam" id="PF00107"/>
    </source>
</evidence>
<evidence type="ECO:0000256" key="7">
    <source>
        <dbReference type="RuleBase" id="RU361277"/>
    </source>
</evidence>
<dbReference type="InterPro" id="IPR013154">
    <property type="entry name" value="ADH-like_N"/>
</dbReference>
<dbReference type="Gene3D" id="3.90.180.10">
    <property type="entry name" value="Medium-chain alcohol dehydrogenases, catalytic domain"/>
    <property type="match status" value="1"/>
</dbReference>
<dbReference type="EMBL" id="KI912111">
    <property type="protein sequence ID" value="ETS82743.1"/>
    <property type="molecule type" value="Genomic_DNA"/>
</dbReference>
<evidence type="ECO:0000256" key="5">
    <source>
        <dbReference type="ARBA" id="ARBA00023002"/>
    </source>
</evidence>
<dbReference type="AlphaFoldDB" id="W3X9G9"/>
<feature type="domain" description="Alcohol dehydrogenase-like C-terminal" evidence="8">
    <location>
        <begin position="191"/>
        <end position="290"/>
    </location>
</feature>
<dbReference type="SUPFAM" id="SSF50129">
    <property type="entry name" value="GroES-like"/>
    <property type="match status" value="1"/>
</dbReference>
<evidence type="ECO:0000256" key="2">
    <source>
        <dbReference type="ARBA" id="ARBA00008072"/>
    </source>
</evidence>
<dbReference type="SUPFAM" id="SSF51735">
    <property type="entry name" value="NAD(P)-binding Rossmann-fold domains"/>
    <property type="match status" value="1"/>
</dbReference>
<protein>
    <submittedName>
        <fullName evidence="10">Uncharacterized protein</fullName>
    </submittedName>
</protein>
<dbReference type="GO" id="GO:0016491">
    <property type="term" value="F:oxidoreductase activity"/>
    <property type="evidence" value="ECO:0007669"/>
    <property type="project" value="UniProtKB-KW"/>
</dbReference>
<dbReference type="InterPro" id="IPR013149">
    <property type="entry name" value="ADH-like_C"/>
</dbReference>
<evidence type="ECO:0000256" key="4">
    <source>
        <dbReference type="ARBA" id="ARBA00022833"/>
    </source>
</evidence>
<comment type="similarity">
    <text evidence="2 7">Belongs to the zinc-containing alcohol dehydrogenase family.</text>
</comment>
<dbReference type="Pfam" id="PF08240">
    <property type="entry name" value="ADH_N"/>
    <property type="match status" value="1"/>
</dbReference>
<dbReference type="Proteomes" id="UP000030651">
    <property type="component" value="Unassembled WGS sequence"/>
</dbReference>
<name>W3X9G9_PESFW</name>
<sequence length="382" mass="40688">MAFSTYSPLLNNASMRAVVYEGIPFQMTVQDVPVPTILNETDAIVRITTSALCGSDLHVYHGVSGAGTPPWVMGHEAIGYVAEIGSAVASLSVGDYVIIADTPSTGHLTMEPTATSFYGVGNGLDGLQAEFARVPFADLSLVPLPITSNTTTRALEQDYLTIGDIFSTAWIALDYAGFEPGDTVAVFGAGPVGLLTVYSAFLRGASRVYCIDHVTMRLDRAASIGAVPINFAETDPVAQILASEPNGVMRSIDCVGIEAVNADLEPDEGIIVRQMISLTHFGGGIGQVGIWRAQDSSAGAPLGSSLSPNLTFPLSSIFSKQLSWKSGPVDPKPISPYLVDLIHSGKAQPNFITSAEISIEEVPEYYQRFSDHEEIKVYIHFP</sequence>
<reference evidence="11" key="1">
    <citation type="journal article" date="2015" name="BMC Genomics">
        <title>Genomic and transcriptomic analysis of the endophytic fungus Pestalotiopsis fici reveals its lifestyle and high potential for synthesis of natural products.</title>
        <authorList>
            <person name="Wang X."/>
            <person name="Zhang X."/>
            <person name="Liu L."/>
            <person name="Xiang M."/>
            <person name="Wang W."/>
            <person name="Sun X."/>
            <person name="Che Y."/>
            <person name="Guo L."/>
            <person name="Liu G."/>
            <person name="Guo L."/>
            <person name="Wang C."/>
            <person name="Yin W.B."/>
            <person name="Stadler M."/>
            <person name="Zhang X."/>
            <person name="Liu X."/>
        </authorList>
    </citation>
    <scope>NUCLEOTIDE SEQUENCE [LARGE SCALE GENOMIC DNA]</scope>
    <source>
        <strain evidence="11">W106-1 / CGMCC3.15140</strain>
    </source>
</reference>
<comment type="cofactor">
    <cofactor evidence="1 7">
        <name>Zn(2+)</name>
        <dbReference type="ChEBI" id="CHEBI:29105"/>
    </cofactor>
</comment>
<keyword evidence="6" id="KW-0520">NAD</keyword>
<dbReference type="OrthoDB" id="3941538at2759"/>
<evidence type="ECO:0000313" key="11">
    <source>
        <dbReference type="Proteomes" id="UP000030651"/>
    </source>
</evidence>
<evidence type="ECO:0000313" key="10">
    <source>
        <dbReference type="EMBL" id="ETS82743.1"/>
    </source>
</evidence>
<dbReference type="GO" id="GO:0008270">
    <property type="term" value="F:zinc ion binding"/>
    <property type="evidence" value="ECO:0007669"/>
    <property type="project" value="InterPro"/>
</dbReference>
<keyword evidence="3 7" id="KW-0479">Metal-binding</keyword>
<keyword evidence="4 7" id="KW-0862">Zinc</keyword>
<evidence type="ECO:0000256" key="1">
    <source>
        <dbReference type="ARBA" id="ARBA00001947"/>
    </source>
</evidence>
<organism evidence="10 11">
    <name type="scientific">Pestalotiopsis fici (strain W106-1 / CGMCC3.15140)</name>
    <dbReference type="NCBI Taxonomy" id="1229662"/>
    <lineage>
        <taxon>Eukaryota</taxon>
        <taxon>Fungi</taxon>
        <taxon>Dikarya</taxon>
        <taxon>Ascomycota</taxon>
        <taxon>Pezizomycotina</taxon>
        <taxon>Sordariomycetes</taxon>
        <taxon>Xylariomycetidae</taxon>
        <taxon>Amphisphaeriales</taxon>
        <taxon>Sporocadaceae</taxon>
        <taxon>Pestalotiopsis</taxon>
    </lineage>
</organism>
<dbReference type="KEGG" id="pfy:PFICI_04619"/>
<dbReference type="Gene3D" id="3.40.50.720">
    <property type="entry name" value="NAD(P)-binding Rossmann-like Domain"/>
    <property type="match status" value="1"/>
</dbReference>